<dbReference type="InterPro" id="IPR018357">
    <property type="entry name" value="Hexapep_transf_CS"/>
</dbReference>
<organism evidence="2">
    <name type="scientific">marine sediment metagenome</name>
    <dbReference type="NCBI Taxonomy" id="412755"/>
    <lineage>
        <taxon>unclassified sequences</taxon>
        <taxon>metagenomes</taxon>
        <taxon>ecological metagenomes</taxon>
    </lineage>
</organism>
<dbReference type="InterPro" id="IPR001451">
    <property type="entry name" value="Hexapep"/>
</dbReference>
<dbReference type="SUPFAM" id="SSF51161">
    <property type="entry name" value="Trimeric LpxA-like enzymes"/>
    <property type="match status" value="1"/>
</dbReference>
<feature type="non-terminal residue" evidence="2">
    <location>
        <position position="1"/>
    </location>
</feature>
<dbReference type="PANTHER" id="PTHR43300:SF7">
    <property type="entry name" value="UDP-N-ACETYLBACILLOSAMINE N-ACETYLTRANSFERASE"/>
    <property type="match status" value="1"/>
</dbReference>
<dbReference type="AlphaFoldDB" id="X1F4S3"/>
<dbReference type="GO" id="GO:0016740">
    <property type="term" value="F:transferase activity"/>
    <property type="evidence" value="ECO:0007669"/>
    <property type="project" value="UniProtKB-KW"/>
</dbReference>
<dbReference type="PANTHER" id="PTHR43300">
    <property type="entry name" value="ACETYLTRANSFERASE"/>
    <property type="match status" value="1"/>
</dbReference>
<reference evidence="2" key="1">
    <citation type="journal article" date="2014" name="Front. Microbiol.">
        <title>High frequency of phylogenetically diverse reductive dehalogenase-homologous genes in deep subseafloor sedimentary metagenomes.</title>
        <authorList>
            <person name="Kawai M."/>
            <person name="Futagami T."/>
            <person name="Toyoda A."/>
            <person name="Takaki Y."/>
            <person name="Nishi S."/>
            <person name="Hori S."/>
            <person name="Arai W."/>
            <person name="Tsubouchi T."/>
            <person name="Morono Y."/>
            <person name="Uchiyama I."/>
            <person name="Ito T."/>
            <person name="Fujiyama A."/>
            <person name="Inagaki F."/>
            <person name="Takami H."/>
        </authorList>
    </citation>
    <scope>NUCLEOTIDE SEQUENCE</scope>
    <source>
        <strain evidence="2">Expedition CK06-06</strain>
    </source>
</reference>
<name>X1F4S3_9ZZZZ</name>
<dbReference type="Pfam" id="PF00132">
    <property type="entry name" value="Hexapep"/>
    <property type="match status" value="1"/>
</dbReference>
<dbReference type="Gene3D" id="2.160.10.10">
    <property type="entry name" value="Hexapeptide repeat proteins"/>
    <property type="match status" value="1"/>
</dbReference>
<dbReference type="EMBL" id="BARU01012337">
    <property type="protein sequence ID" value="GAH39942.1"/>
    <property type="molecule type" value="Genomic_DNA"/>
</dbReference>
<gene>
    <name evidence="2" type="ORF">S03H2_22798</name>
</gene>
<dbReference type="InterPro" id="IPR011004">
    <property type="entry name" value="Trimer_LpxA-like_sf"/>
</dbReference>
<dbReference type="InterPro" id="IPR050179">
    <property type="entry name" value="Trans_hexapeptide_repeat"/>
</dbReference>
<proteinExistence type="predicted"/>
<evidence type="ECO:0000313" key="2">
    <source>
        <dbReference type="EMBL" id="GAH39942.1"/>
    </source>
</evidence>
<dbReference type="PROSITE" id="PS00101">
    <property type="entry name" value="HEXAPEP_TRANSFERASES"/>
    <property type="match status" value="2"/>
</dbReference>
<evidence type="ECO:0008006" key="3">
    <source>
        <dbReference type="Google" id="ProtNLM"/>
    </source>
</evidence>
<evidence type="ECO:0000256" key="1">
    <source>
        <dbReference type="ARBA" id="ARBA00022679"/>
    </source>
</evidence>
<protein>
    <recommendedName>
        <fullName evidence="3">PglD N-terminal domain-containing protein</fullName>
    </recommendedName>
</protein>
<comment type="caution">
    <text evidence="2">The sequence shown here is derived from an EMBL/GenBank/DDBJ whole genome shotgun (WGS) entry which is preliminary data.</text>
</comment>
<sequence length="73" mass="7514">CKIGDNCHIAPGVHISGSVNIGELSFIGIGATIIQGIKIDKNVTIGAGSVVIDDIHDNVIIVGNPAKIVKNKK</sequence>
<keyword evidence="1" id="KW-0808">Transferase</keyword>
<accession>X1F4S3</accession>